<protein>
    <submittedName>
        <fullName evidence="3">Uncharacterized protein</fullName>
    </submittedName>
</protein>
<proteinExistence type="predicted"/>
<dbReference type="STRING" id="4795.A0A225VRV3"/>
<dbReference type="Gene3D" id="1.20.5.190">
    <property type="match status" value="1"/>
</dbReference>
<sequence length="630" mass="72150">MCWVSLPKVSSVTFSSGNVIQEVDTGEELEVLKCILVREGYLQRLGRVSSVGQVTGAHLGETVDVLDLLRLATLETVEAIVAWRNYKLKNEANVKLGDKVSNEPEQFKWNGINYLLKLASDVEFLGKYTGLTDWLGFTLHRNPFILPLNLDCRAKLMIEEQPRDRIDTANSNRFLQVGGKRAPRDNLRAWNGDIEKRATDTEVLAQILAERRRAKTPYETRVINDEELVPNSPSKIGVVPPKTRAPLRITRTKYSSVLPSQIGEVDMARLHEAENVVLQEEAVFGRYARDIHDRIVPEDEAQRRFTMVDLSSNAYNVPATLLSDYTAKDPEGYEMQLGNPSQSDVPGKLHAKKRSGMLGPISKPEWRSFDRPPPPRRRARGAQLEEALAAERKANARLGVLLDTLREEIECKAMDIAYFESCIELEVYNEELHTFTTRAQRELEVLRQELQEKRNIYESKIIHIQKKEELLNIFKAQHKAIKDTEHVKRIEHSREQVTKVSSLNQEQQRREDQEQAAARAVAAAELHKHDLSTPIVQHFCATQIQKVVRGMLAREIYAQMKIEFTVASTFIQASVRGFLVRRRVAKMYWQNVASLEVGLVDDERWQYGERGCKSKLPNEFKKWFEVDLDE</sequence>
<evidence type="ECO:0000256" key="2">
    <source>
        <dbReference type="SAM" id="MobiDB-lite"/>
    </source>
</evidence>
<dbReference type="Proteomes" id="UP000198211">
    <property type="component" value="Unassembled WGS sequence"/>
</dbReference>
<dbReference type="SMART" id="SM00015">
    <property type="entry name" value="IQ"/>
    <property type="match status" value="2"/>
</dbReference>
<feature type="region of interest" description="Disordered" evidence="2">
    <location>
        <begin position="356"/>
        <end position="381"/>
    </location>
</feature>
<dbReference type="Pfam" id="PF00612">
    <property type="entry name" value="IQ"/>
    <property type="match status" value="2"/>
</dbReference>
<organism evidence="3 4">
    <name type="scientific">Phytophthora megakarya</name>
    <dbReference type="NCBI Taxonomy" id="4795"/>
    <lineage>
        <taxon>Eukaryota</taxon>
        <taxon>Sar</taxon>
        <taxon>Stramenopiles</taxon>
        <taxon>Oomycota</taxon>
        <taxon>Peronosporomycetes</taxon>
        <taxon>Peronosporales</taxon>
        <taxon>Peronosporaceae</taxon>
        <taxon>Phytophthora</taxon>
    </lineage>
</organism>
<gene>
    <name evidence="3" type="ORF">PHMEG_00019327</name>
</gene>
<reference evidence="4" key="1">
    <citation type="submission" date="2017-03" db="EMBL/GenBank/DDBJ databases">
        <title>Phytopthora megakarya and P. palmivora, two closely related causual agents of cacao black pod achieved similar genome size and gene model numbers by different mechanisms.</title>
        <authorList>
            <person name="Ali S."/>
            <person name="Shao J."/>
            <person name="Larry D.J."/>
            <person name="Kronmiller B."/>
            <person name="Shen D."/>
            <person name="Strem M.D."/>
            <person name="Melnick R.L."/>
            <person name="Guiltinan M.J."/>
            <person name="Tyler B.M."/>
            <person name="Meinhardt L.W."/>
            <person name="Bailey B.A."/>
        </authorList>
    </citation>
    <scope>NUCLEOTIDE SEQUENCE [LARGE SCALE GENOMIC DNA]</scope>
    <source>
        <strain evidence="4">zdho120</strain>
    </source>
</reference>
<feature type="coiled-coil region" evidence="1">
    <location>
        <begin position="436"/>
        <end position="467"/>
    </location>
</feature>
<dbReference type="AlphaFoldDB" id="A0A225VRV3"/>
<dbReference type="PROSITE" id="PS50096">
    <property type="entry name" value="IQ"/>
    <property type="match status" value="2"/>
</dbReference>
<accession>A0A225VRV3</accession>
<dbReference type="OrthoDB" id="66612at2759"/>
<evidence type="ECO:0000256" key="1">
    <source>
        <dbReference type="SAM" id="Coils"/>
    </source>
</evidence>
<comment type="caution">
    <text evidence="3">The sequence shown here is derived from an EMBL/GenBank/DDBJ whole genome shotgun (WGS) entry which is preliminary data.</text>
</comment>
<evidence type="ECO:0000313" key="4">
    <source>
        <dbReference type="Proteomes" id="UP000198211"/>
    </source>
</evidence>
<name>A0A225VRV3_9STRA</name>
<keyword evidence="1" id="KW-0175">Coiled coil</keyword>
<dbReference type="InterPro" id="IPR000048">
    <property type="entry name" value="IQ_motif_EF-hand-BS"/>
</dbReference>
<evidence type="ECO:0000313" key="3">
    <source>
        <dbReference type="EMBL" id="OWZ08173.1"/>
    </source>
</evidence>
<keyword evidence="4" id="KW-1185">Reference proteome</keyword>
<dbReference type="EMBL" id="NBNE01003247">
    <property type="protein sequence ID" value="OWZ08173.1"/>
    <property type="molecule type" value="Genomic_DNA"/>
</dbReference>